<name>A0A090Q044_9FLAO</name>
<reference evidence="1" key="1">
    <citation type="journal article" date="2014" name="Genome Announc.">
        <title>Draft Genome Sequences of Marine Flavobacterium Nonlabens Strains NR17, NR24, NR27, NR32, NR33, and Ara13.</title>
        <authorList>
            <person name="Nakanishi M."/>
            <person name="Meirelles P."/>
            <person name="Suzuki R."/>
            <person name="Takatani N."/>
            <person name="Mino S."/>
            <person name="Suda W."/>
            <person name="Oshima K."/>
            <person name="Hattori M."/>
            <person name="Ohkuma M."/>
            <person name="Hosokawa M."/>
            <person name="Miyashita K."/>
            <person name="Thompson F.L."/>
            <person name="Niwa A."/>
            <person name="Sawabe T."/>
            <person name="Sawabe T."/>
        </authorList>
    </citation>
    <scope>NUCLEOTIDE SEQUENCE [LARGE SCALE GENOMIC DNA]</scope>
    <source>
        <strain evidence="1">JCM 19294</strain>
    </source>
</reference>
<dbReference type="RefSeq" id="WP_208974632.1">
    <property type="nucleotide sequence ID" value="NZ_BBML01000001.1"/>
</dbReference>
<organism evidence="1 2">
    <name type="scientific">Nonlabens tegetincola</name>
    <dbReference type="NCBI Taxonomy" id="323273"/>
    <lineage>
        <taxon>Bacteria</taxon>
        <taxon>Pseudomonadati</taxon>
        <taxon>Bacteroidota</taxon>
        <taxon>Flavobacteriia</taxon>
        <taxon>Flavobacteriales</taxon>
        <taxon>Flavobacteriaceae</taxon>
        <taxon>Nonlabens</taxon>
    </lineage>
</organism>
<proteinExistence type="predicted"/>
<dbReference type="SUPFAM" id="SSF48452">
    <property type="entry name" value="TPR-like"/>
    <property type="match status" value="1"/>
</dbReference>
<dbReference type="AlphaFoldDB" id="A0A090Q044"/>
<dbReference type="EMBL" id="BBML01000001">
    <property type="protein sequence ID" value="GAK95532.1"/>
    <property type="molecule type" value="Genomic_DNA"/>
</dbReference>
<protein>
    <submittedName>
        <fullName evidence="1">Secreted protein</fullName>
    </submittedName>
</protein>
<dbReference type="STRING" id="319236.BST91_00135"/>
<sequence length="481" mass="55632">MDQGEYSKAASIYEKLVNDKKNRNYNTVFSLIDAYHQLEEYGKVDSLIDKKVSTSFAYKQTLLIEKGYNQVLQGNDSIASSYYQQAIDLVKEKPELTYSIASRFEKRTELDEAVQVYEIGTQLRPQANYSFQLARLYGELGDMEKMFEENIKLIEKNVAYRARAQALFSQYITDDALSETNTILRKVLLKRLRSNPDVLYNQLLSWLFVQQKDFKNAFIQEKAIYNRDKESMDNLQDLAEVAVEENDIPAAFDILDFMIENAQSPFTRYNAQVLKLKLRSNGASVDEYSQIKQEYEQLLEFYGRDQRSFRLQLDYARFLAFKNDNAPLAIDLLADLNKANFSQFDKARVKMLLADVLVLQEQFNRALILYSQIQNDLPNDLLAQESQYRVARTSFYKGDFPWALTQLKVLRSASSKLIANDAMQLSLTISDHSGQDTTYVALSAFAKAELKQYQNKRKQAIEAIIMCCKTMQVTTLKMRHC</sequence>
<accession>A0A090Q044</accession>
<keyword evidence="2" id="KW-1185">Reference proteome</keyword>
<dbReference type="InterPro" id="IPR011990">
    <property type="entry name" value="TPR-like_helical_dom_sf"/>
</dbReference>
<evidence type="ECO:0000313" key="2">
    <source>
        <dbReference type="Proteomes" id="UP000029221"/>
    </source>
</evidence>
<dbReference type="eggNOG" id="COG0457">
    <property type="taxonomic scope" value="Bacteria"/>
</dbReference>
<comment type="caution">
    <text evidence="1">The sequence shown here is derived from an EMBL/GenBank/DDBJ whole genome shotgun (WGS) entry which is preliminary data.</text>
</comment>
<dbReference type="Gene3D" id="1.25.40.10">
    <property type="entry name" value="Tetratricopeptide repeat domain"/>
    <property type="match status" value="1"/>
</dbReference>
<gene>
    <name evidence="1" type="ORF">JCM19294_2314</name>
</gene>
<dbReference type="Proteomes" id="UP000029221">
    <property type="component" value="Unassembled WGS sequence"/>
</dbReference>
<evidence type="ECO:0000313" key="1">
    <source>
        <dbReference type="EMBL" id="GAK95532.1"/>
    </source>
</evidence>